<dbReference type="AlphaFoldDB" id="A0A953IFB0"/>
<feature type="region of interest" description="Disordered" evidence="1">
    <location>
        <begin position="1"/>
        <end position="54"/>
    </location>
</feature>
<gene>
    <name evidence="2" type="ORF">CWE10_19395</name>
</gene>
<name>A0A953IFB0_SYMTR</name>
<dbReference type="EMBL" id="PIUK01000426">
    <property type="protein sequence ID" value="MBY6278289.1"/>
    <property type="molecule type" value="Genomic_DNA"/>
</dbReference>
<evidence type="ECO:0000313" key="2">
    <source>
        <dbReference type="EMBL" id="MBY6278289.1"/>
    </source>
</evidence>
<organism evidence="2 3">
    <name type="scientific">Symbiobacterium thermophilum</name>
    <dbReference type="NCBI Taxonomy" id="2734"/>
    <lineage>
        <taxon>Bacteria</taxon>
        <taxon>Bacillati</taxon>
        <taxon>Bacillota</taxon>
        <taxon>Clostridia</taxon>
        <taxon>Eubacteriales</taxon>
        <taxon>Symbiobacteriaceae</taxon>
        <taxon>Symbiobacterium</taxon>
    </lineage>
</organism>
<sequence length="98" mass="10190">MSPRPLCEGLARGLTAQSGPCGSRLPQGPERIGTLHPPSLDPAGAGGELGDVRPPASAIRQDGQRQAIEQKARVFCGTVYTASHAIRGAIHDEVPVDI</sequence>
<comment type="caution">
    <text evidence="2">The sequence shown here is derived from an EMBL/GenBank/DDBJ whole genome shotgun (WGS) entry which is preliminary data.</text>
</comment>
<protein>
    <submittedName>
        <fullName evidence="2">Uncharacterized protein</fullName>
    </submittedName>
</protein>
<evidence type="ECO:0000256" key="1">
    <source>
        <dbReference type="SAM" id="MobiDB-lite"/>
    </source>
</evidence>
<evidence type="ECO:0000313" key="3">
    <source>
        <dbReference type="Proteomes" id="UP000732377"/>
    </source>
</evidence>
<dbReference type="Proteomes" id="UP000732377">
    <property type="component" value="Unassembled WGS sequence"/>
</dbReference>
<reference evidence="2" key="1">
    <citation type="submission" date="2017-11" db="EMBL/GenBank/DDBJ databases">
        <title>Three new genomes from thermophilic consortium.</title>
        <authorList>
            <person name="Quaggio R."/>
            <person name="Amgarten D."/>
            <person name="Setubal J.C."/>
        </authorList>
    </citation>
    <scope>NUCLEOTIDE SEQUENCE</scope>
    <source>
        <strain evidence="2">ZCTH01-B2</strain>
    </source>
</reference>
<accession>A0A953IFB0</accession>
<proteinExistence type="predicted"/>